<accession>A0A2T0X6S0</accession>
<evidence type="ECO:0000313" key="3">
    <source>
        <dbReference type="EMBL" id="PRY94651.1"/>
    </source>
</evidence>
<dbReference type="PROSITE" id="PS51353">
    <property type="entry name" value="ARSC"/>
    <property type="match status" value="1"/>
</dbReference>
<dbReference type="Pfam" id="PF03960">
    <property type="entry name" value="ArsC"/>
    <property type="match status" value="1"/>
</dbReference>
<comment type="similarity">
    <text evidence="1 2">Belongs to the ArsC family.</text>
</comment>
<protein>
    <submittedName>
        <fullName evidence="3">Arsenate reductase</fullName>
    </submittedName>
</protein>
<sequence>MATIWGLRACDACRAARRALPEARFIDVRADGVAEADLRRFREAFGEALVNRRSATWRNLSGAERAHDPLALLMGHPTLMKRPVVEDDQGALSLGWNPAG</sequence>
<proteinExistence type="inferred from homology"/>
<dbReference type="OrthoDB" id="9803749at2"/>
<dbReference type="Proteomes" id="UP000238801">
    <property type="component" value="Unassembled WGS sequence"/>
</dbReference>
<name>A0A2T0X6S0_9RHOB</name>
<organism evidence="3 4">
    <name type="scientific">Hasllibacter halocynthiae</name>
    <dbReference type="NCBI Taxonomy" id="595589"/>
    <lineage>
        <taxon>Bacteria</taxon>
        <taxon>Pseudomonadati</taxon>
        <taxon>Pseudomonadota</taxon>
        <taxon>Alphaproteobacteria</taxon>
        <taxon>Rhodobacterales</taxon>
        <taxon>Roseobacteraceae</taxon>
        <taxon>Hasllibacter</taxon>
    </lineage>
</organism>
<dbReference type="SUPFAM" id="SSF52833">
    <property type="entry name" value="Thioredoxin-like"/>
    <property type="match status" value="1"/>
</dbReference>
<dbReference type="RefSeq" id="WP_106159129.1">
    <property type="nucleotide sequence ID" value="NZ_PVTT01000001.1"/>
</dbReference>
<dbReference type="InterPro" id="IPR036249">
    <property type="entry name" value="Thioredoxin-like_sf"/>
</dbReference>
<dbReference type="InterPro" id="IPR006660">
    <property type="entry name" value="Arsenate_reductase-like"/>
</dbReference>
<dbReference type="Gene3D" id="3.40.30.10">
    <property type="entry name" value="Glutaredoxin"/>
    <property type="match status" value="1"/>
</dbReference>
<keyword evidence="4" id="KW-1185">Reference proteome</keyword>
<dbReference type="PANTHER" id="PTHR30041">
    <property type="entry name" value="ARSENATE REDUCTASE"/>
    <property type="match status" value="1"/>
</dbReference>
<dbReference type="AlphaFoldDB" id="A0A2T0X6S0"/>
<comment type="caution">
    <text evidence="3">The sequence shown here is derived from an EMBL/GenBank/DDBJ whole genome shotgun (WGS) entry which is preliminary data.</text>
</comment>
<evidence type="ECO:0000256" key="2">
    <source>
        <dbReference type="PROSITE-ProRule" id="PRU01282"/>
    </source>
</evidence>
<dbReference type="PANTHER" id="PTHR30041:SF8">
    <property type="entry name" value="PROTEIN YFFB"/>
    <property type="match status" value="1"/>
</dbReference>
<evidence type="ECO:0000313" key="4">
    <source>
        <dbReference type="Proteomes" id="UP000238801"/>
    </source>
</evidence>
<evidence type="ECO:0000256" key="1">
    <source>
        <dbReference type="ARBA" id="ARBA00007198"/>
    </source>
</evidence>
<gene>
    <name evidence="3" type="ORF">BCF33_0245</name>
</gene>
<dbReference type="EMBL" id="PVTT01000001">
    <property type="protein sequence ID" value="PRY94651.1"/>
    <property type="molecule type" value="Genomic_DNA"/>
</dbReference>
<reference evidence="3 4" key="1">
    <citation type="submission" date="2018-03" db="EMBL/GenBank/DDBJ databases">
        <title>Genomic Encyclopedia of Archaeal and Bacterial Type Strains, Phase II (KMG-II): from individual species to whole genera.</title>
        <authorList>
            <person name="Goeker M."/>
        </authorList>
    </citation>
    <scope>NUCLEOTIDE SEQUENCE [LARGE SCALE GENOMIC DNA]</scope>
    <source>
        <strain evidence="3 4">DSM 29318</strain>
    </source>
</reference>